<evidence type="ECO:0000259" key="7">
    <source>
        <dbReference type="PROSITE" id="PS50023"/>
    </source>
</evidence>
<evidence type="ECO:0000313" key="11">
    <source>
        <dbReference type="Proteomes" id="UP000053815"/>
    </source>
</evidence>
<evidence type="ECO:0000313" key="10">
    <source>
        <dbReference type="EMBL" id="GAN06035.1"/>
    </source>
</evidence>
<dbReference type="Proteomes" id="UP000053815">
    <property type="component" value="Unassembled WGS sequence"/>
</dbReference>
<evidence type="ECO:0000259" key="8">
    <source>
        <dbReference type="PROSITE" id="PS50081"/>
    </source>
</evidence>
<name>A0A0C9LV25_9FUNG</name>
<feature type="compositionally biased region" description="Polar residues" evidence="6">
    <location>
        <begin position="893"/>
        <end position="904"/>
    </location>
</feature>
<accession>A0A0C9LV25</accession>
<dbReference type="PROSITE" id="PS00479">
    <property type="entry name" value="ZF_DAG_PE_1"/>
    <property type="match status" value="1"/>
</dbReference>
<dbReference type="Pfam" id="PF00130">
    <property type="entry name" value="C1_1"/>
    <property type="match status" value="1"/>
</dbReference>
<evidence type="ECO:0000256" key="6">
    <source>
        <dbReference type="SAM" id="MobiDB-lite"/>
    </source>
</evidence>
<feature type="compositionally biased region" description="Polar residues" evidence="6">
    <location>
        <begin position="146"/>
        <end position="163"/>
    </location>
</feature>
<feature type="domain" description="Phorbol-ester/DAG-type" evidence="8">
    <location>
        <begin position="576"/>
        <end position="624"/>
    </location>
</feature>
<dbReference type="SUPFAM" id="SSF57889">
    <property type="entry name" value="Cysteine-rich domain"/>
    <property type="match status" value="1"/>
</dbReference>
<feature type="region of interest" description="Disordered" evidence="6">
    <location>
        <begin position="515"/>
        <end position="564"/>
    </location>
</feature>
<dbReference type="InterPro" id="IPR000198">
    <property type="entry name" value="RhoGAP_dom"/>
</dbReference>
<dbReference type="SMART" id="SM00109">
    <property type="entry name" value="C1"/>
    <property type="match status" value="1"/>
</dbReference>
<feature type="region of interest" description="Disordered" evidence="6">
    <location>
        <begin position="137"/>
        <end position="172"/>
    </location>
</feature>
<dbReference type="PROSITE" id="PS00478">
    <property type="entry name" value="LIM_DOMAIN_1"/>
    <property type="match status" value="2"/>
</dbReference>
<dbReference type="Pfam" id="PF00412">
    <property type="entry name" value="LIM"/>
    <property type="match status" value="2"/>
</dbReference>
<dbReference type="GO" id="GO:0046872">
    <property type="term" value="F:metal ion binding"/>
    <property type="evidence" value="ECO:0007669"/>
    <property type="project" value="UniProtKB-KW"/>
</dbReference>
<dbReference type="GO" id="GO:0005096">
    <property type="term" value="F:GTPase activator activity"/>
    <property type="evidence" value="ECO:0007669"/>
    <property type="project" value="UniProtKB-KW"/>
</dbReference>
<feature type="compositionally biased region" description="Low complexity" evidence="6">
    <location>
        <begin position="451"/>
        <end position="465"/>
    </location>
</feature>
<dbReference type="Gene3D" id="3.30.60.20">
    <property type="match status" value="1"/>
</dbReference>
<feature type="compositionally biased region" description="Low complexity" evidence="6">
    <location>
        <begin position="473"/>
        <end position="482"/>
    </location>
</feature>
<dbReference type="InterPro" id="IPR001781">
    <property type="entry name" value="Znf_LIM"/>
</dbReference>
<dbReference type="SMART" id="SM00132">
    <property type="entry name" value="LIM"/>
    <property type="match status" value="2"/>
</dbReference>
<dbReference type="SUPFAM" id="SSF57716">
    <property type="entry name" value="Glucocorticoid receptor-like (DNA-binding domain)"/>
    <property type="match status" value="1"/>
</dbReference>
<sequence length="919" mass="104371">MDSYYENNLNGEECEDPHCHGCQKPIEDGSVVQFGDGIWHFECFRCAKCQKLVECYSNLLLLRDGSPICEDCSYSCHACSKTIKDEAIMTGDEAYHADCFRCVQCSKKIDDLVFTQTSKGIYCTKCHEARKLLRLKRRDERNNNKANETSKIAPPTSLSNNPTRPGHAFRSSSTTSIVNAYIDEHLRTPILESNDISELNEMLMGQRSSEETLRNSIDQSHQLEQNSDDTAQVRELKRDLSETKNRLKEVESKFNKIKTISRKALDEFHMVKDGYASEVQARRDAENAMIRLKSELVFYQQASIFSGHDFIHYSKNEIEELNQTRADLEQLCHDLRTERDSLVNELENHSKNIEKLFASQKPQDLHWERLQHAYQQQLDSMQKDMSNAKNNYAKLIKGREDIISDMILLNTKNAELTQLNNDLSRRVMEREQEAKAVFAGMSFLTTPAEESNNSSSSTSTNTSSTMKHRRNLSTGSIGITHSTSMTEINNGKTESFISPATAKLAQRDSFNGSAAPKLFKFRRNKSGSGKHKMTNRQNDDLISVPYDSNSNSNTRSLEPVSESLMKKEPENVKAGKHHFAQQKFLRPIKCEACSEKMWRVNELKCSECGIVCHSKCIYSVPQACYRKSSLDSSRSDADSTRHMFGNDLIKQVQAEKSKVPLVVEKCIESVESRGMDYEGIYRKSGGVGQMRQIQQSFEKGEIPNLIDEEKWNDICAITSVLKQYFRELPNPLFTYELHSKFMDAMMIANSPEQLQTMTQLIQTLPIENFNTLKYLMEHLSRVQKRSKENLMTSKNLAVIFGPTLLRDPDENRDLLEMNHKINAIEFILNHMDTLFVIETIMGSATNTITSLSSAAPNNTASDHRRIHLPPLQRGEDLSTLLGNYQSRHDESATAQSCSSTNANKTALAAVPPRPNAGYI</sequence>
<dbReference type="CDD" id="cd00159">
    <property type="entry name" value="RhoGAP"/>
    <property type="match status" value="1"/>
</dbReference>
<dbReference type="PROSITE" id="PS50238">
    <property type="entry name" value="RHOGAP"/>
    <property type="match status" value="1"/>
</dbReference>
<dbReference type="InterPro" id="IPR046349">
    <property type="entry name" value="C1-like_sf"/>
</dbReference>
<dbReference type="GO" id="GO:0007165">
    <property type="term" value="P:signal transduction"/>
    <property type="evidence" value="ECO:0007669"/>
    <property type="project" value="InterPro"/>
</dbReference>
<evidence type="ECO:0000256" key="4">
    <source>
        <dbReference type="PROSITE-ProRule" id="PRU00125"/>
    </source>
</evidence>
<proteinExistence type="predicted"/>
<keyword evidence="2 4" id="KW-0479">Metal-binding</keyword>
<dbReference type="AlphaFoldDB" id="A0A0C9LV25"/>
<feature type="coiled-coil region" evidence="5">
    <location>
        <begin position="226"/>
        <end position="433"/>
    </location>
</feature>
<dbReference type="STRING" id="91626.A0A0C9LV25"/>
<dbReference type="PROSITE" id="PS50023">
    <property type="entry name" value="LIM_DOMAIN_2"/>
    <property type="match status" value="1"/>
</dbReference>
<dbReference type="SUPFAM" id="SSF48350">
    <property type="entry name" value="GTPase activation domain, GAP"/>
    <property type="match status" value="1"/>
</dbReference>
<keyword evidence="11" id="KW-1185">Reference proteome</keyword>
<dbReference type="Gene3D" id="1.10.555.10">
    <property type="entry name" value="Rho GTPase activation protein"/>
    <property type="match status" value="1"/>
</dbReference>
<dbReference type="Pfam" id="PF00620">
    <property type="entry name" value="RhoGAP"/>
    <property type="match status" value="1"/>
</dbReference>
<feature type="region of interest" description="Disordered" evidence="6">
    <location>
        <begin position="447"/>
        <end position="482"/>
    </location>
</feature>
<gene>
    <name evidence="10" type="ORF">MAM1_0109c05512</name>
</gene>
<dbReference type="InterPro" id="IPR051854">
    <property type="entry name" value="Rho-type_GAP"/>
</dbReference>
<evidence type="ECO:0000259" key="9">
    <source>
        <dbReference type="PROSITE" id="PS50238"/>
    </source>
</evidence>
<dbReference type="CDD" id="cd09395">
    <property type="entry name" value="LIM2_Rga"/>
    <property type="match status" value="1"/>
</dbReference>
<keyword evidence="4" id="KW-0440">LIM domain</keyword>
<reference evidence="10" key="1">
    <citation type="submission" date="2014-09" db="EMBL/GenBank/DDBJ databases">
        <title>Draft genome sequence of an oleaginous Mucoromycotina fungus Mucor ambiguus NBRC6742.</title>
        <authorList>
            <person name="Takeda I."/>
            <person name="Yamane N."/>
            <person name="Morita T."/>
            <person name="Tamano K."/>
            <person name="Machida M."/>
            <person name="Baker S."/>
            <person name="Koike H."/>
        </authorList>
    </citation>
    <scope>NUCLEOTIDE SEQUENCE</scope>
    <source>
        <strain evidence="10">NBRC 6742</strain>
    </source>
</reference>
<keyword evidence="1" id="KW-0343">GTPase activation</keyword>
<dbReference type="SMART" id="SM00324">
    <property type="entry name" value="RhoGAP"/>
    <property type="match status" value="1"/>
</dbReference>
<dbReference type="FunFam" id="1.10.555.10:FF:000043">
    <property type="entry name" value="Rho GTPase activator Rga"/>
    <property type="match status" value="1"/>
</dbReference>
<feature type="domain" description="Rho-GAP" evidence="9">
    <location>
        <begin position="646"/>
        <end position="835"/>
    </location>
</feature>
<dbReference type="EMBL" id="DF836398">
    <property type="protein sequence ID" value="GAN06035.1"/>
    <property type="molecule type" value="Genomic_DNA"/>
</dbReference>
<feature type="compositionally biased region" description="Basic residues" evidence="6">
    <location>
        <begin position="519"/>
        <end position="534"/>
    </location>
</feature>
<feature type="compositionally biased region" description="Polar residues" evidence="6">
    <location>
        <begin position="546"/>
        <end position="556"/>
    </location>
</feature>
<dbReference type="OrthoDB" id="79452at2759"/>
<dbReference type="PROSITE" id="PS50081">
    <property type="entry name" value="ZF_DAG_PE_2"/>
    <property type="match status" value="1"/>
</dbReference>
<evidence type="ECO:0000256" key="1">
    <source>
        <dbReference type="ARBA" id="ARBA00022468"/>
    </source>
</evidence>
<protein>
    <submittedName>
        <fullName evidence="10">Signal transducer</fullName>
    </submittedName>
</protein>
<evidence type="ECO:0000256" key="3">
    <source>
        <dbReference type="ARBA" id="ARBA00022833"/>
    </source>
</evidence>
<dbReference type="PANTHER" id="PTHR46075:SF2">
    <property type="entry name" value="RHO GTPASE ACTIVATING PROTEIN AT 5A, ISOFORM A"/>
    <property type="match status" value="1"/>
</dbReference>
<dbReference type="InterPro" id="IPR002219">
    <property type="entry name" value="PKC_DAG/PE"/>
</dbReference>
<dbReference type="Gene3D" id="2.10.110.10">
    <property type="entry name" value="Cysteine Rich Protein"/>
    <property type="match status" value="2"/>
</dbReference>
<keyword evidence="3 4" id="KW-0862">Zinc</keyword>
<dbReference type="PANTHER" id="PTHR46075">
    <property type="entry name" value="CHIMERIN FAMILY MEMBER"/>
    <property type="match status" value="1"/>
</dbReference>
<evidence type="ECO:0000256" key="5">
    <source>
        <dbReference type="SAM" id="Coils"/>
    </source>
</evidence>
<keyword evidence="5" id="KW-0175">Coiled coil</keyword>
<organism evidence="10">
    <name type="scientific">Mucor ambiguus</name>
    <dbReference type="NCBI Taxonomy" id="91626"/>
    <lineage>
        <taxon>Eukaryota</taxon>
        <taxon>Fungi</taxon>
        <taxon>Fungi incertae sedis</taxon>
        <taxon>Mucoromycota</taxon>
        <taxon>Mucoromycotina</taxon>
        <taxon>Mucoromycetes</taxon>
        <taxon>Mucorales</taxon>
        <taxon>Mucorineae</taxon>
        <taxon>Mucoraceae</taxon>
        <taxon>Mucor</taxon>
    </lineage>
</organism>
<dbReference type="InterPro" id="IPR008936">
    <property type="entry name" value="Rho_GTPase_activation_prot"/>
</dbReference>
<feature type="region of interest" description="Disordered" evidence="6">
    <location>
        <begin position="893"/>
        <end position="919"/>
    </location>
</feature>
<evidence type="ECO:0000256" key="2">
    <source>
        <dbReference type="ARBA" id="ARBA00022723"/>
    </source>
</evidence>
<feature type="domain" description="LIM zinc-binding" evidence="7">
    <location>
        <begin position="17"/>
        <end position="79"/>
    </location>
</feature>